<dbReference type="EMBL" id="BRZM01001024">
    <property type="protein sequence ID" value="GLD72413.1"/>
    <property type="molecule type" value="Genomic_DNA"/>
</dbReference>
<feature type="domain" description="Ig-like" evidence="3">
    <location>
        <begin position="217"/>
        <end position="297"/>
    </location>
</feature>
<dbReference type="GO" id="GO:0005178">
    <property type="term" value="F:integrin binding"/>
    <property type="evidence" value="ECO:0007669"/>
    <property type="project" value="InterPro"/>
</dbReference>
<dbReference type="PROSITE" id="PS50835">
    <property type="entry name" value="IG_LIKE"/>
    <property type="match status" value="1"/>
</dbReference>
<reference evidence="4" key="1">
    <citation type="submission" date="2022-08" db="EMBL/GenBank/DDBJ databases">
        <title>Genome sequencing of akame (Lates japonicus).</title>
        <authorList>
            <person name="Hashiguchi Y."/>
            <person name="Takahashi H."/>
        </authorList>
    </citation>
    <scope>NUCLEOTIDE SEQUENCE</scope>
    <source>
        <strain evidence="4">Kochi</strain>
    </source>
</reference>
<keyword evidence="1" id="KW-1133">Transmembrane helix</keyword>
<dbReference type="Proteomes" id="UP001279410">
    <property type="component" value="Unassembled WGS sequence"/>
</dbReference>
<keyword evidence="5" id="KW-1185">Reference proteome</keyword>
<dbReference type="InterPro" id="IPR003598">
    <property type="entry name" value="Ig_sub2"/>
</dbReference>
<dbReference type="PANTHER" id="PTHR13771">
    <property type="entry name" value="INTERCELLULAR ADHESION MOLECULE"/>
    <property type="match status" value="1"/>
</dbReference>
<keyword evidence="1" id="KW-0812">Transmembrane</keyword>
<dbReference type="InterPro" id="IPR013768">
    <property type="entry name" value="ICAM_N"/>
</dbReference>
<sequence length="375" mass="40670">MIWLVVFGGLIACAGNPASATCQLKLTPPEVVVQYGDPFSVNCSSLSSNTKEMGWESPLGAIQLTSGVSFLTLKIKSTSEWEIPAYCYSNLDNGDQCVESLPVIVYKKPKDVVMFHPSPKGPMVEGKDYPINCDIVDVAPARNLSLCLHNENKILECQSFAQPHLLPGIISSVFDLTAHRNLDGTQIWCEAEQNFSPQGPKLPWIKSKPLEVVVLYPPTFNSPTNETLETAGRKIILDCNATGNPVPRYSWHLPEPLQQMNKNEKQLILTRPVQFPGTYSCTASNSQGTTTKYFTVIEAPSGHPGTTAGIVMAVFFVVIFSLGWDRTTFGAIVGGFVALGVVLIIAGVLFVTPDGTFSLNKGSYLRGRPTSSGPV</sequence>
<feature type="chain" id="PRO_5042136743" evidence="2">
    <location>
        <begin position="21"/>
        <end position="375"/>
    </location>
</feature>
<evidence type="ECO:0000256" key="2">
    <source>
        <dbReference type="SAM" id="SignalP"/>
    </source>
</evidence>
<dbReference type="InterPro" id="IPR036179">
    <property type="entry name" value="Ig-like_dom_sf"/>
</dbReference>
<dbReference type="Pfam" id="PF03921">
    <property type="entry name" value="ICAM_N"/>
    <property type="match status" value="1"/>
</dbReference>
<feature type="transmembrane region" description="Helical" evidence="1">
    <location>
        <begin position="331"/>
        <end position="351"/>
    </location>
</feature>
<dbReference type="Gene3D" id="2.60.40.10">
    <property type="entry name" value="Immunoglobulins"/>
    <property type="match status" value="3"/>
</dbReference>
<dbReference type="InterPro" id="IPR047012">
    <property type="entry name" value="ICAM_VCAM"/>
</dbReference>
<accession>A0AAD3NH43</accession>
<dbReference type="Pfam" id="PF13927">
    <property type="entry name" value="Ig_3"/>
    <property type="match status" value="1"/>
</dbReference>
<keyword evidence="1" id="KW-0472">Membrane</keyword>
<protein>
    <submittedName>
        <fullName evidence="4">Intercellular adhesion molecule 1-like isoform X1</fullName>
    </submittedName>
</protein>
<keyword evidence="2" id="KW-0732">Signal</keyword>
<dbReference type="GO" id="GO:0007155">
    <property type="term" value="P:cell adhesion"/>
    <property type="evidence" value="ECO:0007669"/>
    <property type="project" value="InterPro"/>
</dbReference>
<dbReference type="PANTHER" id="PTHR13771:SF9">
    <property type="entry name" value="INTERCELLULAR ADHESION MOLECULE 5"/>
    <property type="match status" value="1"/>
</dbReference>
<dbReference type="SMART" id="SM00408">
    <property type="entry name" value="IGc2"/>
    <property type="match status" value="1"/>
</dbReference>
<dbReference type="SUPFAM" id="SSF48726">
    <property type="entry name" value="Immunoglobulin"/>
    <property type="match status" value="3"/>
</dbReference>
<evidence type="ECO:0000313" key="4">
    <source>
        <dbReference type="EMBL" id="GLD72413.1"/>
    </source>
</evidence>
<dbReference type="InterPro" id="IPR007110">
    <property type="entry name" value="Ig-like_dom"/>
</dbReference>
<organism evidence="4 5">
    <name type="scientific">Lates japonicus</name>
    <name type="common">Japanese lates</name>
    <dbReference type="NCBI Taxonomy" id="270547"/>
    <lineage>
        <taxon>Eukaryota</taxon>
        <taxon>Metazoa</taxon>
        <taxon>Chordata</taxon>
        <taxon>Craniata</taxon>
        <taxon>Vertebrata</taxon>
        <taxon>Euteleostomi</taxon>
        <taxon>Actinopterygii</taxon>
        <taxon>Neopterygii</taxon>
        <taxon>Teleostei</taxon>
        <taxon>Neoteleostei</taxon>
        <taxon>Acanthomorphata</taxon>
        <taxon>Carangaria</taxon>
        <taxon>Carangaria incertae sedis</taxon>
        <taxon>Centropomidae</taxon>
        <taxon>Lates</taxon>
    </lineage>
</organism>
<comment type="caution">
    <text evidence="4">The sequence shown here is derived from an EMBL/GenBank/DDBJ whole genome shotgun (WGS) entry which is preliminary data.</text>
</comment>
<feature type="transmembrane region" description="Helical" evidence="1">
    <location>
        <begin position="305"/>
        <end position="324"/>
    </location>
</feature>
<gene>
    <name evidence="4" type="ORF">AKAME5_002373800</name>
</gene>
<name>A0AAD3NH43_LATJO</name>
<dbReference type="AlphaFoldDB" id="A0AAD3NH43"/>
<evidence type="ECO:0000259" key="3">
    <source>
        <dbReference type="PROSITE" id="PS50835"/>
    </source>
</evidence>
<evidence type="ECO:0000313" key="5">
    <source>
        <dbReference type="Proteomes" id="UP001279410"/>
    </source>
</evidence>
<feature type="signal peptide" evidence="2">
    <location>
        <begin position="1"/>
        <end position="20"/>
    </location>
</feature>
<evidence type="ECO:0000256" key="1">
    <source>
        <dbReference type="SAM" id="Phobius"/>
    </source>
</evidence>
<dbReference type="InterPro" id="IPR013783">
    <property type="entry name" value="Ig-like_fold"/>
</dbReference>
<proteinExistence type="predicted"/>